<evidence type="ECO:0000256" key="1">
    <source>
        <dbReference type="ARBA" id="ARBA00004651"/>
    </source>
</evidence>
<name>A0A9X2VRM4_9PSEU</name>
<dbReference type="GO" id="GO:0000287">
    <property type="term" value="F:magnesium ion binding"/>
    <property type="evidence" value="ECO:0007669"/>
    <property type="project" value="TreeGrafter"/>
</dbReference>
<dbReference type="RefSeq" id="WP_259626566.1">
    <property type="nucleotide sequence ID" value="NZ_JANYMP010000016.1"/>
</dbReference>
<dbReference type="InterPro" id="IPR045861">
    <property type="entry name" value="CorA_cytoplasmic_dom"/>
</dbReference>
<comment type="subcellular location">
    <subcellularLocation>
        <location evidence="1">Cell membrane</location>
        <topology evidence="1">Multi-pass membrane protein</topology>
    </subcellularLocation>
</comment>
<dbReference type="Gene3D" id="1.20.58.340">
    <property type="entry name" value="Magnesium transport protein CorA, transmembrane region"/>
    <property type="match status" value="2"/>
</dbReference>
<dbReference type="EMBL" id="JANYMP010000016">
    <property type="protein sequence ID" value="MCS7481077.1"/>
    <property type="molecule type" value="Genomic_DNA"/>
</dbReference>
<keyword evidence="10" id="KW-1185">Reference proteome</keyword>
<evidence type="ECO:0000313" key="10">
    <source>
        <dbReference type="Proteomes" id="UP001141259"/>
    </source>
</evidence>
<protein>
    <submittedName>
        <fullName evidence="9">Magnesium transporter CorA family protein</fullName>
    </submittedName>
</protein>
<dbReference type="SUPFAM" id="SSF144083">
    <property type="entry name" value="Magnesium transport protein CorA, transmembrane region"/>
    <property type="match status" value="1"/>
</dbReference>
<reference evidence="9" key="1">
    <citation type="submission" date="2022-08" db="EMBL/GenBank/DDBJ databases">
        <authorList>
            <person name="Tistechok S."/>
            <person name="Samborskyy M."/>
            <person name="Roman I."/>
        </authorList>
    </citation>
    <scope>NUCLEOTIDE SEQUENCE</scope>
    <source>
        <strain evidence="9">DSM 103496</strain>
    </source>
</reference>
<dbReference type="SUPFAM" id="SSF143865">
    <property type="entry name" value="CorA soluble domain-like"/>
    <property type="match status" value="1"/>
</dbReference>
<keyword evidence="6 8" id="KW-1133">Transmembrane helix</keyword>
<dbReference type="GO" id="GO:0015095">
    <property type="term" value="F:magnesium ion transmembrane transporter activity"/>
    <property type="evidence" value="ECO:0007669"/>
    <property type="project" value="TreeGrafter"/>
</dbReference>
<gene>
    <name evidence="9" type="ORF">NZH93_29840</name>
</gene>
<comment type="similarity">
    <text evidence="2">Belongs to the CorA metal ion transporter (MIT) (TC 1.A.35) family.</text>
</comment>
<dbReference type="GO" id="GO:0015087">
    <property type="term" value="F:cobalt ion transmembrane transporter activity"/>
    <property type="evidence" value="ECO:0007669"/>
    <property type="project" value="TreeGrafter"/>
</dbReference>
<evidence type="ECO:0000313" key="9">
    <source>
        <dbReference type="EMBL" id="MCS7481077.1"/>
    </source>
</evidence>
<evidence type="ECO:0000256" key="8">
    <source>
        <dbReference type="SAM" id="Phobius"/>
    </source>
</evidence>
<dbReference type="InterPro" id="IPR002523">
    <property type="entry name" value="MgTranspt_CorA/ZnTranspt_ZntB"/>
</dbReference>
<feature type="transmembrane region" description="Helical" evidence="8">
    <location>
        <begin position="263"/>
        <end position="281"/>
    </location>
</feature>
<evidence type="ECO:0000256" key="2">
    <source>
        <dbReference type="ARBA" id="ARBA00009765"/>
    </source>
</evidence>
<evidence type="ECO:0000256" key="5">
    <source>
        <dbReference type="ARBA" id="ARBA00022692"/>
    </source>
</evidence>
<dbReference type="CDD" id="cd12822">
    <property type="entry name" value="TmCorA-like"/>
    <property type="match status" value="1"/>
</dbReference>
<dbReference type="GO" id="GO:0005886">
    <property type="term" value="C:plasma membrane"/>
    <property type="evidence" value="ECO:0007669"/>
    <property type="project" value="UniProtKB-SubCell"/>
</dbReference>
<dbReference type="PANTHER" id="PTHR46494">
    <property type="entry name" value="CORA FAMILY METAL ION TRANSPORTER (EUROFUNG)"/>
    <property type="match status" value="1"/>
</dbReference>
<dbReference type="Gene3D" id="3.30.460.20">
    <property type="entry name" value="CorA soluble domain-like"/>
    <property type="match status" value="1"/>
</dbReference>
<evidence type="ECO:0000256" key="4">
    <source>
        <dbReference type="ARBA" id="ARBA00022475"/>
    </source>
</evidence>
<dbReference type="PANTHER" id="PTHR46494:SF1">
    <property type="entry name" value="CORA FAMILY METAL ION TRANSPORTER (EUROFUNG)"/>
    <property type="match status" value="1"/>
</dbReference>
<dbReference type="Pfam" id="PF01544">
    <property type="entry name" value="CorA"/>
    <property type="match status" value="1"/>
</dbReference>
<evidence type="ECO:0000256" key="7">
    <source>
        <dbReference type="ARBA" id="ARBA00023136"/>
    </source>
</evidence>
<keyword evidence="3" id="KW-0813">Transport</keyword>
<dbReference type="Proteomes" id="UP001141259">
    <property type="component" value="Unassembled WGS sequence"/>
</dbReference>
<keyword evidence="5 8" id="KW-0812">Transmembrane</keyword>
<comment type="caution">
    <text evidence="9">The sequence shown here is derived from an EMBL/GenBank/DDBJ whole genome shotgun (WGS) entry which is preliminary data.</text>
</comment>
<dbReference type="AlphaFoldDB" id="A0A9X2VRM4"/>
<keyword evidence="7 8" id="KW-0472">Membrane</keyword>
<feature type="transmembrane region" description="Helical" evidence="8">
    <location>
        <begin position="293"/>
        <end position="313"/>
    </location>
</feature>
<proteinExistence type="inferred from homology"/>
<keyword evidence="4" id="KW-1003">Cell membrane</keyword>
<accession>A0A9X2VRM4</accession>
<dbReference type="InterPro" id="IPR045863">
    <property type="entry name" value="CorA_TM1_TM2"/>
</dbReference>
<evidence type="ECO:0000256" key="6">
    <source>
        <dbReference type="ARBA" id="ARBA00022989"/>
    </source>
</evidence>
<evidence type="ECO:0000256" key="3">
    <source>
        <dbReference type="ARBA" id="ARBA00022448"/>
    </source>
</evidence>
<organism evidence="9 10">
    <name type="scientific">Umezawaea endophytica</name>
    <dbReference type="NCBI Taxonomy" id="1654476"/>
    <lineage>
        <taxon>Bacteria</taxon>
        <taxon>Bacillati</taxon>
        <taxon>Actinomycetota</taxon>
        <taxon>Actinomycetes</taxon>
        <taxon>Pseudonocardiales</taxon>
        <taxon>Pseudonocardiaceae</taxon>
        <taxon>Umezawaea</taxon>
    </lineage>
</organism>
<dbReference type="GO" id="GO:0050897">
    <property type="term" value="F:cobalt ion binding"/>
    <property type="evidence" value="ECO:0007669"/>
    <property type="project" value="TreeGrafter"/>
</dbReference>
<sequence length="319" mass="35711">MARTRLYRQGTLAASDFPLDEVSKHLEDPDSVVWVDFRSPTEADLTTVAEELGLHALAVEDALTEHERPKFEQFDGNSFLKAKAVRFEGDRLVPSEVSAFITERALITVRDDFDFADVLERWDAPGGVESVGAGYLLHGLLDSIVDGHLAAAQALDDEVEALEDALFEERPDHKAVQGRALRLRKNLVVLRRVELPMADVVGGLLRADQPIVTDELRPYFQDVHDHVLRVTDWTESLREMTTTLRETQLTAQGNVMNMIMKKVTSWAAIIAVPTAITGFYGQNLPYPGFEKPSGFWVSTVAILALSGFLYLSFKKRDWL</sequence>